<dbReference type="RefSeq" id="WP_191867353.1">
    <property type="nucleotide sequence ID" value="NZ_BMZC01000023.1"/>
</dbReference>
<evidence type="ECO:0008006" key="3">
    <source>
        <dbReference type="Google" id="ProtNLM"/>
    </source>
</evidence>
<gene>
    <name evidence="1" type="ORF">GCM10011274_45990</name>
</gene>
<dbReference type="EMBL" id="BMZC01000023">
    <property type="protein sequence ID" value="GGZ83168.1"/>
    <property type="molecule type" value="Genomic_DNA"/>
</dbReference>
<organism evidence="1 2">
    <name type="scientific">Paraglaciecola chathamensis</name>
    <dbReference type="NCBI Taxonomy" id="368405"/>
    <lineage>
        <taxon>Bacteria</taxon>
        <taxon>Pseudomonadati</taxon>
        <taxon>Pseudomonadota</taxon>
        <taxon>Gammaproteobacteria</taxon>
        <taxon>Alteromonadales</taxon>
        <taxon>Alteromonadaceae</taxon>
        <taxon>Paraglaciecola</taxon>
    </lineage>
</organism>
<evidence type="ECO:0000313" key="1">
    <source>
        <dbReference type="EMBL" id="GGZ83168.1"/>
    </source>
</evidence>
<dbReference type="Proteomes" id="UP000622604">
    <property type="component" value="Unassembled WGS sequence"/>
</dbReference>
<dbReference type="Pfam" id="PF14460">
    <property type="entry name" value="Prok-E2_D"/>
    <property type="match status" value="1"/>
</dbReference>
<accession>A0A8H9IID1</accession>
<name>A0A8H9IID1_9ALTE</name>
<reference evidence="1" key="2">
    <citation type="submission" date="2020-09" db="EMBL/GenBank/DDBJ databases">
        <authorList>
            <person name="Sun Q."/>
            <person name="Kim S."/>
        </authorList>
    </citation>
    <scope>NUCLEOTIDE SEQUENCE</scope>
    <source>
        <strain evidence="1">KCTC 32337</strain>
    </source>
</reference>
<evidence type="ECO:0000313" key="2">
    <source>
        <dbReference type="Proteomes" id="UP000622604"/>
    </source>
</evidence>
<reference evidence="1" key="1">
    <citation type="journal article" date="2014" name="Int. J. Syst. Evol. Microbiol.">
        <title>Complete genome sequence of Corynebacterium casei LMG S-19264T (=DSM 44701T), isolated from a smear-ripened cheese.</title>
        <authorList>
            <consortium name="US DOE Joint Genome Institute (JGI-PGF)"/>
            <person name="Walter F."/>
            <person name="Albersmeier A."/>
            <person name="Kalinowski J."/>
            <person name="Ruckert C."/>
        </authorList>
    </citation>
    <scope>NUCLEOTIDE SEQUENCE</scope>
    <source>
        <strain evidence="1">KCTC 32337</strain>
    </source>
</reference>
<comment type="caution">
    <text evidence="1">The sequence shown here is derived from an EMBL/GenBank/DDBJ whole genome shotgun (WGS) entry which is preliminary data.</text>
</comment>
<proteinExistence type="predicted"/>
<dbReference type="AlphaFoldDB" id="A0A8H9IID1"/>
<protein>
    <recommendedName>
        <fullName evidence="3">PRTRC system protein B</fullName>
    </recommendedName>
</protein>
<sequence length="245" mass="27792">MLKSVGHSNRTNKPADKPVNHHYALVFSSLVNGETVISYHDIINSTLADGRFVNADTVQNIAQSLTKEKKKSGWSHDAVLFENESSICWFRKPSKQPEKIWFRGAHSEPIELQVRLPGLIFIRQKWTRSLCVFAYAGKKRPTPATQLYYAPLCNVHGSGGVCLGSAEVPLFDVELEQFIEQTERGYLFDSNFTHVSHDKTFRSNSSIDTFAHIKKWRALASLDKWPLASDMSRYNKILKEIIHAG</sequence>
<dbReference type="InterPro" id="IPR032787">
    <property type="entry name" value="Prok-E2_D"/>
</dbReference>